<sequence>MAGVGASVGGYRLVEDLGADSRGACFRVLDDGGTPHLLAFASAEAADVPGFRDGLGRSVDLSARVSSFSLLTAVDADPWAAAPWVAFRHVEHVVPLDERLAGGNPLAGRELYRFAVHTATALAVLHDAGVVHHAVNWENVLVGDGGVIVVDGVHARAVEIASDGRRSLLEPRQRVPEPGDGCRTTRADDVFAWAVTAVGAATGRSAFPGSAPRHAVARPVGEGPDLRGVPAPLSSVLAACLNRDAGRRPSARRVLAVLLGYTRDDVLPEPGELHERSGRFGTRKRWMPLEVDPGALESGFRAPFREGRRPTRVSETEGFGSGGGGLNLIWQPPDMEGGDGD</sequence>
<dbReference type="Gene3D" id="1.10.510.10">
    <property type="entry name" value="Transferase(Phosphotransferase) domain 1"/>
    <property type="match status" value="1"/>
</dbReference>
<feature type="domain" description="Protein kinase" evidence="2">
    <location>
        <begin position="11"/>
        <end position="267"/>
    </location>
</feature>
<evidence type="ECO:0000259" key="2">
    <source>
        <dbReference type="PROSITE" id="PS50011"/>
    </source>
</evidence>
<evidence type="ECO:0000313" key="3">
    <source>
        <dbReference type="EMBL" id="SHI55484.1"/>
    </source>
</evidence>
<name>A0A1M6C3Z3_9ACTN</name>
<dbReference type="InterPro" id="IPR001245">
    <property type="entry name" value="Ser-Thr/Tyr_kinase_cat_dom"/>
</dbReference>
<keyword evidence="3" id="KW-0808">Transferase</keyword>
<evidence type="ECO:0000313" key="4">
    <source>
        <dbReference type="Proteomes" id="UP000184452"/>
    </source>
</evidence>
<keyword evidence="3" id="KW-0418">Kinase</keyword>
<dbReference type="InterPro" id="IPR011009">
    <property type="entry name" value="Kinase-like_dom_sf"/>
</dbReference>
<keyword evidence="3" id="KW-0723">Serine/threonine-protein kinase</keyword>
<dbReference type="GO" id="GO:0004674">
    <property type="term" value="F:protein serine/threonine kinase activity"/>
    <property type="evidence" value="ECO:0007669"/>
    <property type="project" value="UniProtKB-KW"/>
</dbReference>
<proteinExistence type="predicted"/>
<dbReference type="Proteomes" id="UP000184452">
    <property type="component" value="Unassembled WGS sequence"/>
</dbReference>
<dbReference type="RefSeq" id="WP_073374523.1">
    <property type="nucleotide sequence ID" value="NZ_FQZK01000001.1"/>
</dbReference>
<dbReference type="InterPro" id="IPR000719">
    <property type="entry name" value="Prot_kinase_dom"/>
</dbReference>
<dbReference type="STRING" id="758803.SAMN05421803_101565"/>
<keyword evidence="4" id="KW-1185">Reference proteome</keyword>
<accession>A0A1M6C3Z3</accession>
<feature type="region of interest" description="Disordered" evidence="1">
    <location>
        <begin position="307"/>
        <end position="341"/>
    </location>
</feature>
<organism evidence="3 4">
    <name type="scientific">Nocardiopsis flavescens</name>
    <dbReference type="NCBI Taxonomy" id="758803"/>
    <lineage>
        <taxon>Bacteria</taxon>
        <taxon>Bacillati</taxon>
        <taxon>Actinomycetota</taxon>
        <taxon>Actinomycetes</taxon>
        <taxon>Streptosporangiales</taxon>
        <taxon>Nocardiopsidaceae</taxon>
        <taxon>Nocardiopsis</taxon>
    </lineage>
</organism>
<dbReference type="Pfam" id="PF07714">
    <property type="entry name" value="PK_Tyr_Ser-Thr"/>
    <property type="match status" value="1"/>
</dbReference>
<dbReference type="GO" id="GO:0005524">
    <property type="term" value="F:ATP binding"/>
    <property type="evidence" value="ECO:0007669"/>
    <property type="project" value="InterPro"/>
</dbReference>
<dbReference type="EMBL" id="FQZK01000001">
    <property type="protein sequence ID" value="SHI55484.1"/>
    <property type="molecule type" value="Genomic_DNA"/>
</dbReference>
<protein>
    <submittedName>
        <fullName evidence="3">Serine/threonine protein kinase</fullName>
    </submittedName>
</protein>
<dbReference type="PROSITE" id="PS50011">
    <property type="entry name" value="PROTEIN_KINASE_DOM"/>
    <property type="match status" value="1"/>
</dbReference>
<evidence type="ECO:0000256" key="1">
    <source>
        <dbReference type="SAM" id="MobiDB-lite"/>
    </source>
</evidence>
<dbReference type="SUPFAM" id="SSF56112">
    <property type="entry name" value="Protein kinase-like (PK-like)"/>
    <property type="match status" value="1"/>
</dbReference>
<reference evidence="3 4" key="1">
    <citation type="submission" date="2016-11" db="EMBL/GenBank/DDBJ databases">
        <authorList>
            <person name="Jaros S."/>
            <person name="Januszkiewicz K."/>
            <person name="Wedrychowicz H."/>
        </authorList>
    </citation>
    <scope>NUCLEOTIDE SEQUENCE [LARGE SCALE GENOMIC DNA]</scope>
    <source>
        <strain evidence="3 4">CGMCC 4.5723</strain>
    </source>
</reference>
<dbReference type="AlphaFoldDB" id="A0A1M6C3Z3"/>
<gene>
    <name evidence="3" type="ORF">SAMN05421803_101565</name>
</gene>